<accession>A0AAW0MXI3</accession>
<evidence type="ECO:0000313" key="2">
    <source>
        <dbReference type="Proteomes" id="UP001460270"/>
    </source>
</evidence>
<protein>
    <submittedName>
        <fullName evidence="1">Uncharacterized protein</fullName>
    </submittedName>
</protein>
<comment type="caution">
    <text evidence="1">The sequence shown here is derived from an EMBL/GenBank/DDBJ whole genome shotgun (WGS) entry which is preliminary data.</text>
</comment>
<keyword evidence="2" id="KW-1185">Reference proteome</keyword>
<proteinExistence type="predicted"/>
<dbReference type="EMBL" id="JBBPFD010000020">
    <property type="protein sequence ID" value="KAK7884711.1"/>
    <property type="molecule type" value="Genomic_DNA"/>
</dbReference>
<dbReference type="AlphaFoldDB" id="A0AAW0MXI3"/>
<organism evidence="1 2">
    <name type="scientific">Mugilogobius chulae</name>
    <name type="common">yellowstripe goby</name>
    <dbReference type="NCBI Taxonomy" id="88201"/>
    <lineage>
        <taxon>Eukaryota</taxon>
        <taxon>Metazoa</taxon>
        <taxon>Chordata</taxon>
        <taxon>Craniata</taxon>
        <taxon>Vertebrata</taxon>
        <taxon>Euteleostomi</taxon>
        <taxon>Actinopterygii</taxon>
        <taxon>Neopterygii</taxon>
        <taxon>Teleostei</taxon>
        <taxon>Neoteleostei</taxon>
        <taxon>Acanthomorphata</taxon>
        <taxon>Gobiaria</taxon>
        <taxon>Gobiiformes</taxon>
        <taxon>Gobioidei</taxon>
        <taxon>Gobiidae</taxon>
        <taxon>Gobionellinae</taxon>
        <taxon>Mugilogobius</taxon>
    </lineage>
</organism>
<sequence length="434" mass="49849">MLCTYLAVDTEQEPKEISKGPEEDELTMESEIRQNIQMIYGDYLAQKRGEVGSEPDVHPALEKLLKERKKGSTENFDFSKPMALYLNTYQQHIFRSEGTTKVKENCISAATRAKIFVAYLKLATPRPHWEWTFLNSIDIIRAFPSVLCRVGLVPTTVVGYLQNISAFLQYFADQPPSTYSGRVITAHQQVTKANKLNRLIPKEKLQKCQQLAFLCLDEMEKAPTLENKWKYLFYGYFTAYFASIYGHRTNVFTNMTQKEVANAHRNEDMGYTIDVMLHKTAQTYGVAQLFVYKHKYDWCLRWLKLLEKHPTTNKYFLSSSGAGPIKDMRSYMARAWCHMGLGPAPTFIDLRTAVYEKCYALHKTVKHAQEMRACFVALSVSLKCFRQRKMSPSYRWAELRGRNGVVAGQWEGSLIPKICQVSPSEKKCPPVKGA</sequence>
<reference evidence="2" key="1">
    <citation type="submission" date="2024-04" db="EMBL/GenBank/DDBJ databases">
        <title>Salinicola lusitanus LLJ914,a marine bacterium isolated from the Okinawa Trough.</title>
        <authorList>
            <person name="Li J."/>
        </authorList>
    </citation>
    <scope>NUCLEOTIDE SEQUENCE [LARGE SCALE GENOMIC DNA]</scope>
</reference>
<evidence type="ECO:0000313" key="1">
    <source>
        <dbReference type="EMBL" id="KAK7884711.1"/>
    </source>
</evidence>
<name>A0AAW0MXI3_9GOBI</name>
<gene>
    <name evidence="1" type="ORF">WMY93_027834</name>
</gene>
<dbReference type="Proteomes" id="UP001460270">
    <property type="component" value="Unassembled WGS sequence"/>
</dbReference>